<evidence type="ECO:0000313" key="3">
    <source>
        <dbReference type="EMBL" id="KAK1629001.1"/>
    </source>
</evidence>
<evidence type="ECO:0000313" key="4">
    <source>
        <dbReference type="Proteomes" id="UP001231189"/>
    </source>
</evidence>
<feature type="chain" id="PRO_5042116976" evidence="2">
    <location>
        <begin position="19"/>
        <end position="118"/>
    </location>
</feature>
<dbReference type="Proteomes" id="UP001231189">
    <property type="component" value="Unassembled WGS sequence"/>
</dbReference>
<dbReference type="EMBL" id="JAUUTY010000005">
    <property type="protein sequence ID" value="KAK1629001.1"/>
    <property type="molecule type" value="Genomic_DNA"/>
</dbReference>
<feature type="signal peptide" evidence="2">
    <location>
        <begin position="1"/>
        <end position="18"/>
    </location>
</feature>
<protein>
    <submittedName>
        <fullName evidence="3">Uncharacterized protein</fullName>
    </submittedName>
</protein>
<proteinExistence type="predicted"/>
<dbReference type="AlphaFoldDB" id="A0AAD8RNG8"/>
<feature type="region of interest" description="Disordered" evidence="1">
    <location>
        <begin position="88"/>
        <end position="118"/>
    </location>
</feature>
<reference evidence="3" key="1">
    <citation type="submission" date="2023-07" db="EMBL/GenBank/DDBJ databases">
        <title>A chromosome-level genome assembly of Lolium multiflorum.</title>
        <authorList>
            <person name="Chen Y."/>
            <person name="Copetti D."/>
            <person name="Kolliker R."/>
            <person name="Studer B."/>
        </authorList>
    </citation>
    <scope>NUCLEOTIDE SEQUENCE</scope>
    <source>
        <strain evidence="3">02402/16</strain>
        <tissue evidence="3">Leaf</tissue>
    </source>
</reference>
<keyword evidence="4" id="KW-1185">Reference proteome</keyword>
<evidence type="ECO:0000256" key="1">
    <source>
        <dbReference type="SAM" id="MobiDB-lite"/>
    </source>
</evidence>
<feature type="compositionally biased region" description="Basic and acidic residues" evidence="1">
    <location>
        <begin position="88"/>
        <end position="101"/>
    </location>
</feature>
<keyword evidence="2" id="KW-0732">Signal</keyword>
<name>A0AAD8RNG8_LOLMU</name>
<gene>
    <name evidence="3" type="ORF">QYE76_003316</name>
</gene>
<sequence length="118" mass="13246">MAVVVAVVMVKLLGGAVHVSPCGMAKSAGYWGTTSAAILYLVVREVLRDRDFLHTGRVQPRGHQASHSRAAPPSCPRWVLRRRRRWCKSERKGAGRKERGGGGHRTRPAYYLWEKRGR</sequence>
<comment type="caution">
    <text evidence="3">The sequence shown here is derived from an EMBL/GenBank/DDBJ whole genome shotgun (WGS) entry which is preliminary data.</text>
</comment>
<evidence type="ECO:0000256" key="2">
    <source>
        <dbReference type="SAM" id="SignalP"/>
    </source>
</evidence>
<organism evidence="3 4">
    <name type="scientific">Lolium multiflorum</name>
    <name type="common">Italian ryegrass</name>
    <name type="synonym">Lolium perenne subsp. multiflorum</name>
    <dbReference type="NCBI Taxonomy" id="4521"/>
    <lineage>
        <taxon>Eukaryota</taxon>
        <taxon>Viridiplantae</taxon>
        <taxon>Streptophyta</taxon>
        <taxon>Embryophyta</taxon>
        <taxon>Tracheophyta</taxon>
        <taxon>Spermatophyta</taxon>
        <taxon>Magnoliopsida</taxon>
        <taxon>Liliopsida</taxon>
        <taxon>Poales</taxon>
        <taxon>Poaceae</taxon>
        <taxon>BOP clade</taxon>
        <taxon>Pooideae</taxon>
        <taxon>Poodae</taxon>
        <taxon>Poeae</taxon>
        <taxon>Poeae Chloroplast Group 2 (Poeae type)</taxon>
        <taxon>Loliodinae</taxon>
        <taxon>Loliinae</taxon>
        <taxon>Lolium</taxon>
    </lineage>
</organism>
<accession>A0AAD8RNG8</accession>